<evidence type="ECO:0000313" key="1">
    <source>
        <dbReference type="EMBL" id="TDF72920.1"/>
    </source>
</evidence>
<gene>
    <name evidence="1" type="ORF">E0946_04620</name>
</gene>
<dbReference type="EMBL" id="SMOG01000012">
    <property type="protein sequence ID" value="TDF72920.1"/>
    <property type="molecule type" value="Genomic_DNA"/>
</dbReference>
<reference evidence="1" key="1">
    <citation type="submission" date="2019-03" db="EMBL/GenBank/DDBJ databases">
        <title>Candidatus Syntrophosphaera thermopropionivorans: a novel player in syntrophic propionate oxidation during anaerobic digestion.</title>
        <authorList>
            <person name="Dyksma S."/>
        </authorList>
    </citation>
    <scope>NUCLEOTIDE SEQUENCE</scope>
    <source>
        <strain evidence="1">W5</strain>
    </source>
</reference>
<sequence>MDSKTMGKQKSKRKSELKLWASVGWLIIIWIVSSIPSEKFPTQEIFSFDKVAHFGEYLLLALLVNSSFRESKLRGRNIWWLYLILFIIAGLDEYHQRFIPGRTVCIEDYLANASGLAVGLIFFWILYDRSKEPVS</sequence>
<accession>A0AC61QIX7</accession>
<name>A0AC61QIX7_9BACT</name>
<protein>
    <submittedName>
        <fullName evidence="1">Uncharacterized protein</fullName>
    </submittedName>
</protein>
<comment type="caution">
    <text evidence="1">The sequence shown here is derived from an EMBL/GenBank/DDBJ whole genome shotgun (WGS) entry which is preliminary data.</text>
</comment>
<evidence type="ECO:0000313" key="2">
    <source>
        <dbReference type="Proteomes" id="UP000294588"/>
    </source>
</evidence>
<proteinExistence type="predicted"/>
<dbReference type="Proteomes" id="UP000294588">
    <property type="component" value="Unassembled WGS sequence"/>
</dbReference>
<keyword evidence="2" id="KW-1185">Reference proteome</keyword>
<organism evidence="1 2">
    <name type="scientific">Candidatus Syntrophosphaera thermopropionivorans</name>
    <dbReference type="NCBI Taxonomy" id="2593015"/>
    <lineage>
        <taxon>Bacteria</taxon>
        <taxon>Pseudomonadati</taxon>
        <taxon>Candidatus Cloacimonadota</taxon>
        <taxon>Candidatus Cloacimonadia</taxon>
        <taxon>Candidatus Cloacimonadales</taxon>
        <taxon>Candidatus Cloacimonadaceae</taxon>
        <taxon>Candidatus Syntrophosphaera</taxon>
    </lineage>
</organism>